<feature type="compositionally biased region" description="Polar residues" evidence="1">
    <location>
        <begin position="644"/>
        <end position="671"/>
    </location>
</feature>
<feature type="compositionally biased region" description="Low complexity" evidence="1">
    <location>
        <begin position="594"/>
        <end position="607"/>
    </location>
</feature>
<feature type="domain" description="BTB" evidence="2">
    <location>
        <begin position="21"/>
        <end position="87"/>
    </location>
</feature>
<dbReference type="PROSITE" id="PS50097">
    <property type="entry name" value="BTB"/>
    <property type="match status" value="1"/>
</dbReference>
<feature type="compositionally biased region" description="Polar residues" evidence="1">
    <location>
        <begin position="583"/>
        <end position="593"/>
    </location>
</feature>
<dbReference type="AlphaFoldDB" id="A0A0D7A362"/>
<dbReference type="PANTHER" id="PTHR47369">
    <property type="entry name" value="BTB/POZ DOMAIN-CONTAINING PROTEIN"/>
    <property type="match status" value="1"/>
</dbReference>
<dbReference type="InterPro" id="IPR011333">
    <property type="entry name" value="SKP1/BTB/POZ_sf"/>
</dbReference>
<evidence type="ECO:0000259" key="2">
    <source>
        <dbReference type="PROSITE" id="PS50097"/>
    </source>
</evidence>
<reference evidence="3 4" key="1">
    <citation type="journal article" date="2015" name="Fungal Genet. Biol.">
        <title>Evolution of novel wood decay mechanisms in Agaricales revealed by the genome sequences of Fistulina hepatica and Cylindrobasidium torrendii.</title>
        <authorList>
            <person name="Floudas D."/>
            <person name="Held B.W."/>
            <person name="Riley R."/>
            <person name="Nagy L.G."/>
            <person name="Koehler G."/>
            <person name="Ransdell A.S."/>
            <person name="Younus H."/>
            <person name="Chow J."/>
            <person name="Chiniquy J."/>
            <person name="Lipzen A."/>
            <person name="Tritt A."/>
            <person name="Sun H."/>
            <person name="Haridas S."/>
            <person name="LaButti K."/>
            <person name="Ohm R.A."/>
            <person name="Kues U."/>
            <person name="Blanchette R.A."/>
            <person name="Grigoriev I.V."/>
            <person name="Minto R.E."/>
            <person name="Hibbett D.S."/>
        </authorList>
    </citation>
    <scope>NUCLEOTIDE SEQUENCE [LARGE SCALE GENOMIC DNA]</scope>
    <source>
        <strain evidence="3 4">ATCC 64428</strain>
    </source>
</reference>
<sequence length="806" mass="88259">MPTAVDLQHHLYNSLLEQRAPDVTLRISGWNALYRLHRVVLIQAGFFKVPFTGGYTEDRSSIIDIAFDDVNITRPAFEICISRLYGGGPPLHIMLDPNEQAPADHQPTTPSLLLSLLATSVYLDIPSIASEAVSTILCTVDERTVVDYLNFSLGRPLTSPMTKSAVGLENVAEADETAGTIYSIDSAASIKVRDDSPSHFEEQYKGLQFRYGTISDKIGETCACWLARWGADFFERESHSTSDETLGVWSRLSARWIRALFSSSSLYVEDEYRRWNLAKDVVEYRRGLSTANESEEVEWAALFEEGIYYCHLPMKDLIVIAETISPTTHKPFVPLRVIQRAFWDQGILRLKVVEASSVSDDVGKELGLSAPFSEIQAVNDDSRAFYQVPRDTSFRLGDVALGIRHETTGKASQTDKSRSEKAAELTLDELFKACATKHCGAGADSFFGLEPRASVVVIPPIARLDRGKGKARAVEDADSGLAVPNEKNAVAGYTPYPPLRFAVEFHDLHLLQGDKRLYSRTVWYAGSLFNVYVQVSSSMSSKQAPQLGIYVHRHSNIEPIPRASALRPPFSAMMPGNMGSEVSLRSPTNQHPLSASSSVESSRENASGTSPTSVPIARHRNVSTSSSPVSPIPSSPPRGHWRSLTRTSTNPTQSAATRSSPSTLHGQRSTSSLNAAIGRGAGVLAHYEQSAGRRPSVDEPKVNAPYTAPPVTTEHQPYRDPRKVVMAYFGIFCHVGGSDRADAPRLEMVGPGQVRFASAPDHFKVLQSWGWKTRDLNVNVGANGGDSTPGTRRSNTLRASVVLGLV</sequence>
<keyword evidence="4" id="KW-1185">Reference proteome</keyword>
<gene>
    <name evidence="3" type="ORF">FISHEDRAFT_49716</name>
</gene>
<feature type="region of interest" description="Disordered" evidence="1">
    <location>
        <begin position="689"/>
        <end position="716"/>
    </location>
</feature>
<accession>A0A0D7A362</accession>
<dbReference type="Gene3D" id="3.30.710.10">
    <property type="entry name" value="Potassium Channel Kv1.1, Chain A"/>
    <property type="match status" value="1"/>
</dbReference>
<evidence type="ECO:0000313" key="3">
    <source>
        <dbReference type="EMBL" id="KIY45263.1"/>
    </source>
</evidence>
<dbReference type="Proteomes" id="UP000054144">
    <property type="component" value="Unassembled WGS sequence"/>
</dbReference>
<name>A0A0D7A362_9AGAR</name>
<dbReference type="PANTHER" id="PTHR47369:SF1">
    <property type="entry name" value="BTB_POZ DOMAIN-CONTAINING PROTEIN"/>
    <property type="match status" value="1"/>
</dbReference>
<organism evidence="3 4">
    <name type="scientific">Fistulina hepatica ATCC 64428</name>
    <dbReference type="NCBI Taxonomy" id="1128425"/>
    <lineage>
        <taxon>Eukaryota</taxon>
        <taxon>Fungi</taxon>
        <taxon>Dikarya</taxon>
        <taxon>Basidiomycota</taxon>
        <taxon>Agaricomycotina</taxon>
        <taxon>Agaricomycetes</taxon>
        <taxon>Agaricomycetidae</taxon>
        <taxon>Agaricales</taxon>
        <taxon>Fistulinaceae</taxon>
        <taxon>Fistulina</taxon>
    </lineage>
</organism>
<feature type="region of interest" description="Disordered" evidence="1">
    <location>
        <begin position="568"/>
        <end position="671"/>
    </location>
</feature>
<dbReference type="OrthoDB" id="6359943at2759"/>
<dbReference type="EMBL" id="KN882059">
    <property type="protein sequence ID" value="KIY45263.1"/>
    <property type="molecule type" value="Genomic_DNA"/>
</dbReference>
<evidence type="ECO:0000256" key="1">
    <source>
        <dbReference type="SAM" id="MobiDB-lite"/>
    </source>
</evidence>
<evidence type="ECO:0000313" key="4">
    <source>
        <dbReference type="Proteomes" id="UP000054144"/>
    </source>
</evidence>
<dbReference type="SUPFAM" id="SSF54695">
    <property type="entry name" value="POZ domain"/>
    <property type="match status" value="1"/>
</dbReference>
<protein>
    <recommendedName>
        <fullName evidence="2">BTB domain-containing protein</fullName>
    </recommendedName>
</protein>
<proteinExistence type="predicted"/>
<dbReference type="InterPro" id="IPR000210">
    <property type="entry name" value="BTB/POZ_dom"/>
</dbReference>